<feature type="domain" description="SRCR" evidence="8">
    <location>
        <begin position="176"/>
        <end position="276"/>
    </location>
</feature>
<dbReference type="AGR" id="Xenbase:XB-GENE-29087003"/>
<feature type="region of interest" description="Disordered" evidence="6">
    <location>
        <begin position="388"/>
        <end position="410"/>
    </location>
</feature>
<feature type="compositionally biased region" description="Polar residues" evidence="6">
    <location>
        <begin position="721"/>
        <end position="732"/>
    </location>
</feature>
<evidence type="ECO:0000256" key="5">
    <source>
        <dbReference type="PROSITE-ProRule" id="PRU00196"/>
    </source>
</evidence>
<evidence type="ECO:0000256" key="4">
    <source>
        <dbReference type="ARBA" id="ARBA00023180"/>
    </source>
</evidence>
<sequence length="900" mass="97703">MAFLLPVVFVMFHGLSSAGILNVRLSDGPDRCTGRVEIFVHNEWGTICDDDWDMADAAVVCRELSCGTAIRAPPAAAFGFGKGKIWLDNVKCRGDESLLHQCNHKKIGAHDCDHKEDASVVCSGSKTLLDLFEDSERVSTESLEPTPMSSPAPTEPIVSLKQMSARAADHIEPGSIRLVNGGGRCAGRVEIYYNGTWGTVCDDLWNMSSARVVCRQLHCGEPISANIKAFFGVGKGVIWLDNVRCIGSENTLRDCNSHWWGKHDCVHDEDAGVVCSDHLSGVASMYNEDTAKTTKTSKPVQPTSGTPDTSHHLSPESPQYSPVDHLSGAASIYNEDTEKTTKTSKPVQPVSGSPDKSHHLSPESPQHSPVDHLNEDPLQSLLGKLNTSDQLSTSPMTSPPHSLNATEPGSIRLVNGGGRCEGRVEIYYNGTWGTVCDDLWNMNNARVVCRQLHCGEPKDAKIKAFFGSGKERIWMDNVECDGSENALNDCNFPGWGLHDCSHNEDAAVVCSDQAASVYNEDTAKTTSKPVLPASGTPDKSHHLSPESPQHSPVATEPGSIRLVNGGGRCEGRVEIYYNGTWGTVCDDLWNMSSARVVCRQLHCGEPKDAKKDAFFGSGEESIWMDNVECDGSENALNDCNFRGWGLHDCSHNEDAGVVCSDQAAFVYNEDTAKTTKTSKPVLPTSRTPDKSHHLSPESSQHSPVDHLSGAASIYNEDTAKTTKTSKPVQPTLGTPDKSHHLSPESPQHSPVDHLSGAASIYNEETAKTTKTSKPVQPTSGTPDKSHHLSPESPQHSPVGKTLTGLDPAQPTRQTQTHDLPDEGKLDPECTKKIKILSCESRQYPELIEVLKDMRNDFRAFSAAFQEQKGELKSIAQNLHQLSSSLQEILAQNIALQKSTA</sequence>
<feature type="region of interest" description="Disordered" evidence="6">
    <location>
        <begin position="289"/>
        <end position="375"/>
    </location>
</feature>
<feature type="disulfide bond" evidence="5">
    <location>
        <begin position="449"/>
        <end position="510"/>
    </location>
</feature>
<dbReference type="PRINTS" id="PR00258">
    <property type="entry name" value="SPERACTRCPTR"/>
</dbReference>
<feature type="domain" description="SRCR" evidence="8">
    <location>
        <begin position="23"/>
        <end position="123"/>
    </location>
</feature>
<reference evidence="10" key="1">
    <citation type="submission" date="2025-08" db="UniProtKB">
        <authorList>
            <consortium name="RefSeq"/>
        </authorList>
    </citation>
    <scope>IDENTIFICATION</scope>
    <source>
        <strain evidence="10">Nigerian</strain>
        <tissue evidence="10">Liver and blood</tissue>
    </source>
</reference>
<dbReference type="InterPro" id="IPR001190">
    <property type="entry name" value="SRCR"/>
</dbReference>
<dbReference type="FunFam" id="3.10.250.10:FF:000031">
    <property type="entry name" value="RIKEN cDNA 5830411N06, isoform CRA_a"/>
    <property type="match status" value="1"/>
</dbReference>
<dbReference type="InterPro" id="IPR036772">
    <property type="entry name" value="SRCR-like_dom_sf"/>
</dbReference>
<proteinExistence type="predicted"/>
<feature type="compositionally biased region" description="Polar residues" evidence="6">
    <location>
        <begin position="388"/>
        <end position="407"/>
    </location>
</feature>
<feature type="disulfide bond" evidence="5">
    <location>
        <begin position="201"/>
        <end position="265"/>
    </location>
</feature>
<evidence type="ECO:0000256" key="2">
    <source>
        <dbReference type="ARBA" id="ARBA00022737"/>
    </source>
</evidence>
<evidence type="ECO:0000313" key="10">
    <source>
        <dbReference type="RefSeq" id="XP_031761233.1"/>
    </source>
</evidence>
<feature type="signal peptide" evidence="7">
    <location>
        <begin position="1"/>
        <end position="18"/>
    </location>
</feature>
<feature type="disulfide bond" evidence="5">
    <location>
        <begin position="214"/>
        <end position="275"/>
    </location>
</feature>
<feature type="domain" description="SRCR" evidence="8">
    <location>
        <begin position="411"/>
        <end position="511"/>
    </location>
</feature>
<dbReference type="FunFam" id="3.10.250.10:FF:000006">
    <property type="entry name" value="neurotrypsin isoform X2"/>
    <property type="match status" value="1"/>
</dbReference>
<dbReference type="FunFam" id="3.10.250.10:FF:000001">
    <property type="entry name" value="Lysyl oxidase 4 isoform X1"/>
    <property type="match status" value="2"/>
</dbReference>
<evidence type="ECO:0000313" key="11">
    <source>
        <dbReference type="Xenbase" id="XB-GENE-29087003"/>
    </source>
</evidence>
<protein>
    <submittedName>
        <fullName evidence="10">Deleted in malignant brain tumors 1 protein isoform X1</fullName>
    </submittedName>
</protein>
<keyword evidence="2" id="KW-0677">Repeat</keyword>
<dbReference type="AlphaFoldDB" id="A0A8J1JTL6"/>
<dbReference type="Proteomes" id="UP000008143">
    <property type="component" value="Chromosome 7"/>
</dbReference>
<feature type="disulfide bond" evidence="5">
    <location>
        <begin position="245"/>
        <end position="255"/>
    </location>
</feature>
<organism evidence="9 10">
    <name type="scientific">Xenopus tropicalis</name>
    <name type="common">Western clawed frog</name>
    <name type="synonym">Silurana tropicalis</name>
    <dbReference type="NCBI Taxonomy" id="8364"/>
    <lineage>
        <taxon>Eukaryota</taxon>
        <taxon>Metazoa</taxon>
        <taxon>Chordata</taxon>
        <taxon>Craniata</taxon>
        <taxon>Vertebrata</taxon>
        <taxon>Euteleostomi</taxon>
        <taxon>Amphibia</taxon>
        <taxon>Batrachia</taxon>
        <taxon>Anura</taxon>
        <taxon>Pipoidea</taxon>
        <taxon>Pipidae</taxon>
        <taxon>Xenopodinae</taxon>
        <taxon>Xenopus</taxon>
        <taxon>Silurana</taxon>
    </lineage>
</organism>
<feature type="compositionally biased region" description="Polar residues" evidence="6">
    <location>
        <begin position="768"/>
        <end position="782"/>
    </location>
</feature>
<evidence type="ECO:0000256" key="7">
    <source>
        <dbReference type="SAM" id="SignalP"/>
    </source>
</evidence>
<feature type="region of interest" description="Disordered" evidence="6">
    <location>
        <begin position="521"/>
        <end position="558"/>
    </location>
</feature>
<accession>A0A8J1JTL6</accession>
<dbReference type="PANTHER" id="PTHR48071">
    <property type="entry name" value="SRCR DOMAIN-CONTAINING PROTEIN"/>
    <property type="match status" value="1"/>
</dbReference>
<dbReference type="GO" id="GO:0016020">
    <property type="term" value="C:membrane"/>
    <property type="evidence" value="ECO:0007669"/>
    <property type="project" value="InterPro"/>
</dbReference>
<feature type="disulfide bond" evidence="5">
    <location>
        <begin position="92"/>
        <end position="102"/>
    </location>
</feature>
<evidence type="ECO:0000256" key="6">
    <source>
        <dbReference type="SAM" id="MobiDB-lite"/>
    </source>
</evidence>
<evidence type="ECO:0000313" key="9">
    <source>
        <dbReference type="Proteomes" id="UP000008143"/>
    </source>
</evidence>
<evidence type="ECO:0000256" key="3">
    <source>
        <dbReference type="ARBA" id="ARBA00023157"/>
    </source>
</evidence>
<feature type="region of interest" description="Disordered" evidence="6">
    <location>
        <begin position="717"/>
        <end position="826"/>
    </location>
</feature>
<keyword evidence="4" id="KW-0325">Glycoprotein</keyword>
<evidence type="ECO:0000256" key="1">
    <source>
        <dbReference type="ARBA" id="ARBA00022729"/>
    </source>
</evidence>
<evidence type="ECO:0000259" key="8">
    <source>
        <dbReference type="PROSITE" id="PS50287"/>
    </source>
</evidence>
<dbReference type="RefSeq" id="XP_031761233.1">
    <property type="nucleotide sequence ID" value="XM_031905373.1"/>
</dbReference>
<dbReference type="PROSITE" id="PS50287">
    <property type="entry name" value="SRCR_2"/>
    <property type="match status" value="4"/>
</dbReference>
<dbReference type="Pfam" id="PF00530">
    <property type="entry name" value="SRCR"/>
    <property type="match status" value="4"/>
</dbReference>
<feature type="compositionally biased region" description="Polar residues" evidence="6">
    <location>
        <begin position="293"/>
        <end position="308"/>
    </location>
</feature>
<gene>
    <name evidence="10 11" type="primary">LOC101733498</name>
</gene>
<dbReference type="SMART" id="SM00202">
    <property type="entry name" value="SR"/>
    <property type="match status" value="4"/>
</dbReference>
<name>A0A8J1JTL6_XENTR</name>
<feature type="domain" description="SRCR" evidence="8">
    <location>
        <begin position="560"/>
        <end position="660"/>
    </location>
</feature>
<feature type="region of interest" description="Disordered" evidence="6">
    <location>
        <begin position="673"/>
        <end position="705"/>
    </location>
</feature>
<dbReference type="GeneID" id="101733498"/>
<dbReference type="Xenbase" id="XB-GENE-29087003">
    <property type="gene designation" value="LOC101733498"/>
</dbReference>
<dbReference type="SUPFAM" id="SSF56487">
    <property type="entry name" value="SRCR-like"/>
    <property type="match status" value="4"/>
</dbReference>
<feature type="disulfide bond" evidence="5">
    <location>
        <begin position="436"/>
        <end position="500"/>
    </location>
</feature>
<feature type="chain" id="PRO_5035315637" evidence="7">
    <location>
        <begin position="19"/>
        <end position="900"/>
    </location>
</feature>
<keyword evidence="9" id="KW-1185">Reference proteome</keyword>
<feature type="disulfide bond" evidence="5">
    <location>
        <begin position="480"/>
        <end position="490"/>
    </location>
</feature>
<keyword evidence="3 5" id="KW-1015">Disulfide bond</keyword>
<feature type="disulfide bond" evidence="5">
    <location>
        <begin position="598"/>
        <end position="659"/>
    </location>
</feature>
<feature type="disulfide bond" evidence="5">
    <location>
        <begin position="585"/>
        <end position="649"/>
    </location>
</feature>
<feature type="disulfide bond" evidence="5">
    <location>
        <begin position="61"/>
        <end position="122"/>
    </location>
</feature>
<keyword evidence="1 7" id="KW-0732">Signal</keyword>
<feature type="disulfide bond" evidence="5">
    <location>
        <begin position="629"/>
        <end position="639"/>
    </location>
</feature>
<dbReference type="PANTHER" id="PTHR48071:SF22">
    <property type="entry name" value="DELETED IN MALIGNANT BRAIN TUMORS 1 PROTEIN-LIKE"/>
    <property type="match status" value="1"/>
</dbReference>
<dbReference type="KEGG" id="xtr:101733498"/>
<feature type="disulfide bond" evidence="5">
    <location>
        <begin position="48"/>
        <end position="112"/>
    </location>
</feature>
<dbReference type="OrthoDB" id="536948at2759"/>
<dbReference type="Gene3D" id="3.10.250.10">
    <property type="entry name" value="SRCR-like domain"/>
    <property type="match status" value="4"/>
</dbReference>